<dbReference type="PROSITE" id="PS51935">
    <property type="entry name" value="NLPC_P60"/>
    <property type="match status" value="1"/>
</dbReference>
<dbReference type="InterPro" id="IPR000064">
    <property type="entry name" value="NLP_P60_dom"/>
</dbReference>
<keyword evidence="2" id="KW-0645">Protease</keyword>
<evidence type="ECO:0000313" key="6">
    <source>
        <dbReference type="EMBL" id="PHP69084.1"/>
    </source>
</evidence>
<dbReference type="Gene3D" id="3.90.1720.10">
    <property type="entry name" value="endopeptidase domain like (from Nostoc punctiforme)"/>
    <property type="match status" value="1"/>
</dbReference>
<dbReference type="Pfam" id="PF00877">
    <property type="entry name" value="NLPC_P60"/>
    <property type="match status" value="1"/>
</dbReference>
<dbReference type="PANTHER" id="PTHR47359:SF3">
    <property type="entry name" value="NLP_P60 DOMAIN-CONTAINING PROTEIN-RELATED"/>
    <property type="match status" value="1"/>
</dbReference>
<dbReference type="Proteomes" id="UP000221168">
    <property type="component" value="Unassembled WGS sequence"/>
</dbReference>
<dbReference type="PANTHER" id="PTHR47359">
    <property type="entry name" value="PEPTIDOGLYCAN DL-ENDOPEPTIDASE CWLO"/>
    <property type="match status" value="1"/>
</dbReference>
<dbReference type="SUPFAM" id="SSF54001">
    <property type="entry name" value="Cysteine proteinases"/>
    <property type="match status" value="1"/>
</dbReference>
<evidence type="ECO:0000313" key="7">
    <source>
        <dbReference type="Proteomes" id="UP000221168"/>
    </source>
</evidence>
<evidence type="ECO:0000256" key="3">
    <source>
        <dbReference type="ARBA" id="ARBA00022801"/>
    </source>
</evidence>
<accession>A0A2G1QUE9</accession>
<evidence type="ECO:0000256" key="2">
    <source>
        <dbReference type="ARBA" id="ARBA00022670"/>
    </source>
</evidence>
<gene>
    <name evidence="6" type="ORF">CSC94_03680</name>
</gene>
<comment type="caution">
    <text evidence="6">The sequence shown here is derived from an EMBL/GenBank/DDBJ whole genome shotgun (WGS) entry which is preliminary data.</text>
</comment>
<evidence type="ECO:0000256" key="1">
    <source>
        <dbReference type="ARBA" id="ARBA00007074"/>
    </source>
</evidence>
<dbReference type="InterPro" id="IPR038765">
    <property type="entry name" value="Papain-like_cys_pep_sf"/>
</dbReference>
<dbReference type="InterPro" id="IPR051794">
    <property type="entry name" value="PG_Endopeptidase_C40"/>
</dbReference>
<evidence type="ECO:0000259" key="5">
    <source>
        <dbReference type="PROSITE" id="PS51935"/>
    </source>
</evidence>
<dbReference type="EMBL" id="PDVP01000001">
    <property type="protein sequence ID" value="PHP69084.1"/>
    <property type="molecule type" value="Genomic_DNA"/>
</dbReference>
<dbReference type="Pfam" id="PF18348">
    <property type="entry name" value="SH3_16"/>
    <property type="match status" value="1"/>
</dbReference>
<dbReference type="InterPro" id="IPR041382">
    <property type="entry name" value="SH3_16"/>
</dbReference>
<comment type="similarity">
    <text evidence="1">Belongs to the peptidase C40 family.</text>
</comment>
<feature type="domain" description="NlpC/P60" evidence="5">
    <location>
        <begin position="163"/>
        <end position="285"/>
    </location>
</feature>
<keyword evidence="4" id="KW-0788">Thiol protease</keyword>
<dbReference type="RefSeq" id="WP_099303803.1">
    <property type="nucleotide sequence ID" value="NZ_PDVP01000001.1"/>
</dbReference>
<evidence type="ECO:0000256" key="4">
    <source>
        <dbReference type="ARBA" id="ARBA00022807"/>
    </source>
</evidence>
<keyword evidence="7" id="KW-1185">Reference proteome</keyword>
<name>A0A2G1QUE9_9HYPH</name>
<dbReference type="OrthoDB" id="9813368at2"/>
<dbReference type="GO" id="GO:0006508">
    <property type="term" value="P:proteolysis"/>
    <property type="evidence" value="ECO:0007669"/>
    <property type="project" value="UniProtKB-KW"/>
</dbReference>
<dbReference type="Gene3D" id="2.30.30.40">
    <property type="entry name" value="SH3 Domains"/>
    <property type="match status" value="1"/>
</dbReference>
<dbReference type="GO" id="GO:0008234">
    <property type="term" value="F:cysteine-type peptidase activity"/>
    <property type="evidence" value="ECO:0007669"/>
    <property type="project" value="UniProtKB-KW"/>
</dbReference>
<sequence length="285" mass="31099">MTGLDRRLNLFRPDLADVRLRGRVQAERYGTGDPASVIAPVADVKSAPDAAAGMDTQLLLGDAVDVFERRNGWAWVQARRDRYVGYVAETALGSPAAEPTHQVAVPRTFAYPEPDMKRPVTRCLSMGSRFREIGRAETRGLAYSRTEAGDWVVLPHLEPVGATPPATDFVAVAESLLHTPYLWGGTSGFGIDCSGLVQLSLRMAGHDVVRDTDMQEADLGERIGQADLRRGDLVFWKGHVAIMLDGSMMIHANGHTMTTALEPLAAAILRISYLYGQPTAFKRVI</sequence>
<proteinExistence type="inferred from homology"/>
<keyword evidence="3" id="KW-0378">Hydrolase</keyword>
<organism evidence="6 7">
    <name type="scientific">Zhengella mangrovi</name>
    <dbReference type="NCBI Taxonomy" id="1982044"/>
    <lineage>
        <taxon>Bacteria</taxon>
        <taxon>Pseudomonadati</taxon>
        <taxon>Pseudomonadota</taxon>
        <taxon>Alphaproteobacteria</taxon>
        <taxon>Hyphomicrobiales</taxon>
        <taxon>Notoacmeibacteraceae</taxon>
        <taxon>Zhengella</taxon>
    </lineage>
</organism>
<dbReference type="AlphaFoldDB" id="A0A2G1QUE9"/>
<protein>
    <submittedName>
        <fullName evidence="6">Peptidase P60</fullName>
    </submittedName>
</protein>
<reference evidence="6 7" key="1">
    <citation type="submission" date="2017-10" db="EMBL/GenBank/DDBJ databases">
        <title>Sedimentibacterium mangrovi gen. nov., sp. nov., a novel member of family Phyllobacteriacea isolated from mangrove sediment.</title>
        <authorList>
            <person name="Liao H."/>
            <person name="Tian Y."/>
        </authorList>
    </citation>
    <scope>NUCLEOTIDE SEQUENCE [LARGE SCALE GENOMIC DNA]</scope>
    <source>
        <strain evidence="6 7">X9-2-2</strain>
    </source>
</reference>